<dbReference type="OrthoDB" id="9808437at2"/>
<evidence type="ECO:0000259" key="1">
    <source>
        <dbReference type="Pfam" id="PF11706"/>
    </source>
</evidence>
<dbReference type="PANTHER" id="PTHR35525:SF3">
    <property type="entry name" value="BLL6575 PROTEIN"/>
    <property type="match status" value="1"/>
</dbReference>
<dbReference type="Gene3D" id="1.10.3300.10">
    <property type="entry name" value="Jann2411-like domain"/>
    <property type="match status" value="1"/>
</dbReference>
<dbReference type="InterPro" id="IPR023286">
    <property type="entry name" value="ABATE_dom_sf"/>
</dbReference>
<dbReference type="AlphaFoldDB" id="K8PJL6"/>
<proteinExistence type="predicted"/>
<gene>
    <name evidence="2" type="ORF">HMPREF9696_00350</name>
</gene>
<dbReference type="EMBL" id="AGWY01000001">
    <property type="protein sequence ID" value="EKS42807.1"/>
    <property type="molecule type" value="Genomic_DNA"/>
</dbReference>
<dbReference type="HOGENOM" id="CLU_087298_3_0_5"/>
<dbReference type="Pfam" id="PF11706">
    <property type="entry name" value="zf-CGNR"/>
    <property type="match status" value="1"/>
</dbReference>
<dbReference type="RefSeq" id="WP_002711216.1">
    <property type="nucleotide sequence ID" value="NZ_KB375281.1"/>
</dbReference>
<feature type="domain" description="Zinc finger CGNR" evidence="1">
    <location>
        <begin position="152"/>
        <end position="194"/>
    </location>
</feature>
<dbReference type="Proteomes" id="UP000001095">
    <property type="component" value="Unassembled WGS sequence"/>
</dbReference>
<comment type="caution">
    <text evidence="2">The sequence shown here is derived from an EMBL/GenBank/DDBJ whole genome shotgun (WGS) entry which is preliminary data.</text>
</comment>
<keyword evidence="3" id="KW-1185">Reference proteome</keyword>
<evidence type="ECO:0000313" key="2">
    <source>
        <dbReference type="EMBL" id="EKS42807.1"/>
    </source>
</evidence>
<reference evidence="2 3" key="1">
    <citation type="submission" date="2012-04" db="EMBL/GenBank/DDBJ databases">
        <title>The Genome Sequence of Afipia clevelandensis ATCC 49720.</title>
        <authorList>
            <consortium name="The Broad Institute Genome Sequencing Platform"/>
            <person name="Earl A."/>
            <person name="Ward D."/>
            <person name="Feldgarden M."/>
            <person name="Gevers D."/>
            <person name="Huys G."/>
            <person name="Walker B."/>
            <person name="Young S.K."/>
            <person name="Zeng Q."/>
            <person name="Gargeya S."/>
            <person name="Fitzgerald M."/>
            <person name="Haas B."/>
            <person name="Abouelleil A."/>
            <person name="Alvarado L."/>
            <person name="Arachchi H.M."/>
            <person name="Berlin A."/>
            <person name="Chapman S.B."/>
            <person name="Goldberg J."/>
            <person name="Griggs A."/>
            <person name="Gujja S."/>
            <person name="Hansen M."/>
            <person name="Howarth C."/>
            <person name="Imamovic A."/>
            <person name="Larimer J."/>
            <person name="McCowen C."/>
            <person name="Montmayeur A."/>
            <person name="Murphy C."/>
            <person name="Neiman D."/>
            <person name="Pearson M."/>
            <person name="Priest M."/>
            <person name="Roberts A."/>
            <person name="Saif S."/>
            <person name="Shea T."/>
            <person name="Sisk P."/>
            <person name="Sykes S."/>
            <person name="Wortman J."/>
            <person name="Nusbaum C."/>
            <person name="Birren B."/>
        </authorList>
    </citation>
    <scope>NUCLEOTIDE SEQUENCE [LARGE SCALE GENOMIC DNA]</scope>
    <source>
        <strain evidence="2 3">ATCC 49720</strain>
    </source>
</reference>
<dbReference type="PANTHER" id="PTHR35525">
    <property type="entry name" value="BLL6575 PROTEIN"/>
    <property type="match status" value="1"/>
</dbReference>
<dbReference type="InterPro" id="IPR021005">
    <property type="entry name" value="Znf_CGNR"/>
</dbReference>
<accession>K8PJL6</accession>
<organism evidence="2 3">
    <name type="scientific">Afipia clevelandensis ATCC 49720</name>
    <dbReference type="NCBI Taxonomy" id="883079"/>
    <lineage>
        <taxon>Bacteria</taxon>
        <taxon>Pseudomonadati</taxon>
        <taxon>Pseudomonadota</taxon>
        <taxon>Alphaproteobacteria</taxon>
        <taxon>Hyphomicrobiales</taxon>
        <taxon>Nitrobacteraceae</taxon>
        <taxon>Afipia</taxon>
    </lineage>
</organism>
<evidence type="ECO:0000313" key="3">
    <source>
        <dbReference type="Proteomes" id="UP000001095"/>
    </source>
</evidence>
<dbReference type="SUPFAM" id="SSF160904">
    <property type="entry name" value="Jann2411-like"/>
    <property type="match status" value="1"/>
</dbReference>
<name>K8PJL6_9BRAD</name>
<dbReference type="InterPro" id="IPR010852">
    <property type="entry name" value="ABATE"/>
</dbReference>
<sequence length="196" mass="21716">MTPNVPDQQAAALPSVAADHPALDLLNTVAQIDGNPVDSWTSDNDVARWLIRMGWYQEGAIVPAQTRGLLKSARALREAVRAMVSTRKNGGRVDPGPLNDFLARAPSHSELICEDAGLRLERKRVVKSPEQLLAPVAESAAELLAAGDFGLIRKCEDQTCTMWFYDRTKSHRRRWCSMALCGNRHKVAAFRQRKQG</sequence>
<dbReference type="PATRIC" id="fig|883079.3.peg.364"/>
<protein>
    <recommendedName>
        <fullName evidence="1">Zinc finger CGNR domain-containing protein</fullName>
    </recommendedName>
</protein>
<dbReference type="Pfam" id="PF07336">
    <property type="entry name" value="ABATE"/>
    <property type="match status" value="1"/>
</dbReference>